<keyword evidence="3" id="KW-1185">Reference proteome</keyword>
<dbReference type="EMBL" id="KZ991318">
    <property type="protein sequence ID" value="RKP23090.1"/>
    <property type="molecule type" value="Genomic_DNA"/>
</dbReference>
<feature type="region of interest" description="Disordered" evidence="1">
    <location>
        <begin position="49"/>
        <end position="70"/>
    </location>
</feature>
<dbReference type="AlphaFoldDB" id="A0A4P9YVY4"/>
<protein>
    <submittedName>
        <fullName evidence="2">Uncharacterized protein</fullName>
    </submittedName>
</protein>
<feature type="compositionally biased region" description="Basic and acidic residues" evidence="1">
    <location>
        <begin position="91"/>
        <end position="117"/>
    </location>
</feature>
<evidence type="ECO:0000256" key="1">
    <source>
        <dbReference type="SAM" id="MobiDB-lite"/>
    </source>
</evidence>
<reference evidence="3" key="1">
    <citation type="journal article" date="2018" name="Nat. Microbiol.">
        <title>Leveraging single-cell genomics to expand the fungal tree of life.</title>
        <authorList>
            <person name="Ahrendt S.R."/>
            <person name="Quandt C.A."/>
            <person name="Ciobanu D."/>
            <person name="Clum A."/>
            <person name="Salamov A."/>
            <person name="Andreopoulos B."/>
            <person name="Cheng J.F."/>
            <person name="Woyke T."/>
            <person name="Pelin A."/>
            <person name="Henrissat B."/>
            <person name="Reynolds N.K."/>
            <person name="Benny G.L."/>
            <person name="Smith M.E."/>
            <person name="James T.Y."/>
            <person name="Grigoriev I.V."/>
        </authorList>
    </citation>
    <scope>NUCLEOTIDE SEQUENCE [LARGE SCALE GENOMIC DNA]</scope>
    <source>
        <strain evidence="3">Benny S71-1</strain>
    </source>
</reference>
<accession>A0A4P9YVY4</accession>
<evidence type="ECO:0000313" key="3">
    <source>
        <dbReference type="Proteomes" id="UP000278143"/>
    </source>
</evidence>
<evidence type="ECO:0000313" key="2">
    <source>
        <dbReference type="EMBL" id="RKP23090.1"/>
    </source>
</evidence>
<proteinExistence type="predicted"/>
<name>A0A4P9YVY4_9FUNG</name>
<organism evidence="2 3">
    <name type="scientific">Syncephalis pseudoplumigaleata</name>
    <dbReference type="NCBI Taxonomy" id="1712513"/>
    <lineage>
        <taxon>Eukaryota</taxon>
        <taxon>Fungi</taxon>
        <taxon>Fungi incertae sedis</taxon>
        <taxon>Zoopagomycota</taxon>
        <taxon>Zoopagomycotina</taxon>
        <taxon>Zoopagomycetes</taxon>
        <taxon>Zoopagales</taxon>
        <taxon>Piptocephalidaceae</taxon>
        <taxon>Syncephalis</taxon>
    </lineage>
</organism>
<dbReference type="Proteomes" id="UP000278143">
    <property type="component" value="Unassembled WGS sequence"/>
</dbReference>
<gene>
    <name evidence="2" type="ORF">SYNPS1DRAFT_31210</name>
</gene>
<sequence>MTGGLQADCPIVWHAAAAQAKHSSNDIWLVGMRGQVHQQSSYAPLQPLRKADQAAAPSTDEGGNGASASSNTCALVADDARHVARGAMAGKRGDLVAEHHEGQHQNHNDRDDNRGDNGAETAGDASNHVAGTLCDAGSDDGYLLLQRMMQSDK</sequence>
<feature type="region of interest" description="Disordered" evidence="1">
    <location>
        <begin position="85"/>
        <end position="133"/>
    </location>
</feature>